<dbReference type="OrthoDB" id="9787070at2"/>
<dbReference type="HOGENOM" id="CLU_081251_1_0_11"/>
<keyword evidence="4" id="KW-1185">Reference proteome</keyword>
<feature type="short sequence motif" description="HXTX 2" evidence="2">
    <location>
        <begin position="115"/>
        <end position="118"/>
    </location>
</feature>
<feature type="active site" description="Proton acceptor" evidence="2">
    <location>
        <position position="115"/>
    </location>
</feature>
<dbReference type="AlphaFoldDB" id="L1MH41"/>
<dbReference type="Proteomes" id="UP000010445">
    <property type="component" value="Unassembled WGS sequence"/>
</dbReference>
<dbReference type="Pfam" id="PF13563">
    <property type="entry name" value="2_5_RNA_ligase2"/>
    <property type="match status" value="1"/>
</dbReference>
<keyword evidence="3" id="KW-0436">Ligase</keyword>
<dbReference type="EC" id="3.1.4.58" evidence="2"/>
<evidence type="ECO:0000313" key="3">
    <source>
        <dbReference type="EMBL" id="EKX90562.1"/>
    </source>
</evidence>
<proteinExistence type="inferred from homology"/>
<evidence type="ECO:0000313" key="4">
    <source>
        <dbReference type="Proteomes" id="UP000010445"/>
    </source>
</evidence>
<accession>L1MH41</accession>
<feature type="short sequence motif" description="HXTX 1" evidence="2">
    <location>
        <begin position="41"/>
        <end position="44"/>
    </location>
</feature>
<dbReference type="PANTHER" id="PTHR35561:SF1">
    <property type="entry name" value="RNA 2',3'-CYCLIC PHOSPHODIESTERASE"/>
    <property type="match status" value="1"/>
</dbReference>
<dbReference type="RefSeq" id="WP_006063295.1">
    <property type="nucleotide sequence ID" value="NZ_KB290831.1"/>
</dbReference>
<organism evidence="3 4">
    <name type="scientific">Corynebacterium durum F0235</name>
    <dbReference type="NCBI Taxonomy" id="1035195"/>
    <lineage>
        <taxon>Bacteria</taxon>
        <taxon>Bacillati</taxon>
        <taxon>Actinomycetota</taxon>
        <taxon>Actinomycetes</taxon>
        <taxon>Mycobacteriales</taxon>
        <taxon>Corynebacteriaceae</taxon>
        <taxon>Corynebacterium</taxon>
    </lineage>
</organism>
<comment type="caution">
    <text evidence="3">The sequence shown here is derived from an EMBL/GenBank/DDBJ whole genome shotgun (WGS) entry which is preliminary data.</text>
</comment>
<reference evidence="3 4" key="1">
    <citation type="submission" date="2012-05" db="EMBL/GenBank/DDBJ databases">
        <authorList>
            <person name="Weinstock G."/>
            <person name="Sodergren E."/>
            <person name="Lobos E.A."/>
            <person name="Fulton L."/>
            <person name="Fulton R."/>
            <person name="Courtney L."/>
            <person name="Fronick C."/>
            <person name="O'Laughlin M."/>
            <person name="Godfrey J."/>
            <person name="Wilson R.M."/>
            <person name="Miner T."/>
            <person name="Farmer C."/>
            <person name="Delehaunty K."/>
            <person name="Cordes M."/>
            <person name="Minx P."/>
            <person name="Tomlinson C."/>
            <person name="Chen J."/>
            <person name="Wollam A."/>
            <person name="Pepin K.H."/>
            <person name="Bhonagiri V."/>
            <person name="Zhang X."/>
            <person name="Suruliraj S."/>
            <person name="Warren W."/>
            <person name="Mitreva M."/>
            <person name="Mardis E.R."/>
            <person name="Wilson R.K."/>
        </authorList>
    </citation>
    <scope>NUCLEOTIDE SEQUENCE [LARGE SCALE GENOMIC DNA]</scope>
    <source>
        <strain evidence="3 4">F0235</strain>
    </source>
</reference>
<dbReference type="HAMAP" id="MF_01940">
    <property type="entry name" value="RNA_CPDase"/>
    <property type="match status" value="1"/>
</dbReference>
<sequence length="181" mass="19493">MRLFAALPLPDHVRDHLVSALLPIRTAAGPALRWSDPDQWHITCAFYGEQPDGITDDLLAHIAAGVGTPFDLCLKGAGSFHDRNLWIGIGGEVSALHTLMAACALDDAPEHHRAHMTVARVTRTAARPRFSPSLTGEFVHALSVYSGPTWTVDEVHLIQSELGKGRSGGPLHTVVGNIFLV</sequence>
<comment type="similarity">
    <text evidence="2">Belongs to the 2H phosphoesterase superfamily. ThpR family.</text>
</comment>
<comment type="catalytic activity">
    <reaction evidence="2">
        <text>a 3'-end 2',3'-cyclophospho-ribonucleotide-RNA + H2O = a 3'-end 2'-phospho-ribonucleotide-RNA + H(+)</text>
        <dbReference type="Rhea" id="RHEA:11828"/>
        <dbReference type="Rhea" id="RHEA-COMP:10464"/>
        <dbReference type="Rhea" id="RHEA-COMP:17353"/>
        <dbReference type="ChEBI" id="CHEBI:15377"/>
        <dbReference type="ChEBI" id="CHEBI:15378"/>
        <dbReference type="ChEBI" id="CHEBI:83064"/>
        <dbReference type="ChEBI" id="CHEBI:173113"/>
        <dbReference type="EC" id="3.1.4.58"/>
    </reaction>
</comment>
<feature type="active site" description="Proton donor" evidence="2">
    <location>
        <position position="41"/>
    </location>
</feature>
<dbReference type="GO" id="GO:0008664">
    <property type="term" value="F:RNA 2',3'-cyclic 3'-phosphodiesterase activity"/>
    <property type="evidence" value="ECO:0007669"/>
    <property type="project" value="UniProtKB-EC"/>
</dbReference>
<dbReference type="eggNOG" id="COG1514">
    <property type="taxonomic scope" value="Bacteria"/>
</dbReference>
<dbReference type="STRING" id="1035195.HMPREF9997_01057"/>
<protein>
    <recommendedName>
        <fullName evidence="2">RNA 2',3'-cyclic phosphodiesterase</fullName>
        <shortName evidence="2">RNA 2',3'-CPDase</shortName>
        <ecNumber evidence="2">3.1.4.58</ecNumber>
    </recommendedName>
</protein>
<evidence type="ECO:0000256" key="2">
    <source>
        <dbReference type="HAMAP-Rule" id="MF_01940"/>
    </source>
</evidence>
<dbReference type="NCBIfam" id="TIGR02258">
    <property type="entry name" value="2_5_ligase"/>
    <property type="match status" value="1"/>
</dbReference>
<dbReference type="GO" id="GO:0004113">
    <property type="term" value="F:2',3'-cyclic-nucleotide 3'-phosphodiesterase activity"/>
    <property type="evidence" value="ECO:0007669"/>
    <property type="project" value="InterPro"/>
</dbReference>
<dbReference type="PANTHER" id="PTHR35561">
    <property type="entry name" value="RNA 2',3'-CYCLIC PHOSPHODIESTERASE"/>
    <property type="match status" value="1"/>
</dbReference>
<keyword evidence="1 2" id="KW-0378">Hydrolase</keyword>
<dbReference type="InterPro" id="IPR004175">
    <property type="entry name" value="RNA_CPDase"/>
</dbReference>
<evidence type="ECO:0000256" key="1">
    <source>
        <dbReference type="ARBA" id="ARBA00022801"/>
    </source>
</evidence>
<dbReference type="Gene3D" id="3.90.1140.10">
    <property type="entry name" value="Cyclic phosphodiesterase"/>
    <property type="match status" value="1"/>
</dbReference>
<dbReference type="SUPFAM" id="SSF55144">
    <property type="entry name" value="LigT-like"/>
    <property type="match status" value="1"/>
</dbReference>
<dbReference type="InterPro" id="IPR009097">
    <property type="entry name" value="Cyclic_Pdiesterase"/>
</dbReference>
<dbReference type="EMBL" id="AMEM01000017">
    <property type="protein sequence ID" value="EKX90562.1"/>
    <property type="molecule type" value="Genomic_DNA"/>
</dbReference>
<gene>
    <name evidence="3" type="ORF">HMPREF9997_01057</name>
</gene>
<dbReference type="PATRIC" id="fig|1035195.3.peg.942"/>
<name>L1MH41_9CORY</name>
<dbReference type="GO" id="GO:0016874">
    <property type="term" value="F:ligase activity"/>
    <property type="evidence" value="ECO:0007669"/>
    <property type="project" value="UniProtKB-KW"/>
</dbReference>
<comment type="function">
    <text evidence="2">Hydrolyzes RNA 2',3'-cyclic phosphodiester to an RNA 2'-phosphomonoester.</text>
</comment>